<gene>
    <name evidence="1" type="ORF">RRG08_024290</name>
</gene>
<organism evidence="1 2">
    <name type="scientific">Elysia crispata</name>
    <name type="common">lettuce slug</name>
    <dbReference type="NCBI Taxonomy" id="231223"/>
    <lineage>
        <taxon>Eukaryota</taxon>
        <taxon>Metazoa</taxon>
        <taxon>Spiralia</taxon>
        <taxon>Lophotrochozoa</taxon>
        <taxon>Mollusca</taxon>
        <taxon>Gastropoda</taxon>
        <taxon>Heterobranchia</taxon>
        <taxon>Euthyneura</taxon>
        <taxon>Panpulmonata</taxon>
        <taxon>Sacoglossa</taxon>
        <taxon>Placobranchoidea</taxon>
        <taxon>Plakobranchidae</taxon>
        <taxon>Elysia</taxon>
    </lineage>
</organism>
<dbReference type="Proteomes" id="UP001283361">
    <property type="component" value="Unassembled WGS sequence"/>
</dbReference>
<comment type="caution">
    <text evidence="1">The sequence shown here is derived from an EMBL/GenBank/DDBJ whole genome shotgun (WGS) entry which is preliminary data.</text>
</comment>
<keyword evidence="2" id="KW-1185">Reference proteome</keyword>
<dbReference type="AlphaFoldDB" id="A0AAE0ZKV8"/>
<protein>
    <submittedName>
        <fullName evidence="1">Uncharacterized protein</fullName>
    </submittedName>
</protein>
<name>A0AAE0ZKV8_9GAST</name>
<evidence type="ECO:0000313" key="1">
    <source>
        <dbReference type="EMBL" id="KAK3771334.1"/>
    </source>
</evidence>
<proteinExistence type="predicted"/>
<accession>A0AAE0ZKV8</accession>
<sequence>MTSGALESSRGDEGDSIVTKGCFYPGEIKKKLSESPLPTHSFLEIISFPIFSGADGDNVDGRLFSAQGFI</sequence>
<reference evidence="1" key="1">
    <citation type="journal article" date="2023" name="G3 (Bethesda)">
        <title>A reference genome for the long-term kleptoplast-retaining sea slug Elysia crispata morphotype clarki.</title>
        <authorList>
            <person name="Eastman K.E."/>
            <person name="Pendleton A.L."/>
            <person name="Shaikh M.A."/>
            <person name="Suttiyut T."/>
            <person name="Ogas R."/>
            <person name="Tomko P."/>
            <person name="Gavelis G."/>
            <person name="Widhalm J.R."/>
            <person name="Wisecaver J.H."/>
        </authorList>
    </citation>
    <scope>NUCLEOTIDE SEQUENCE</scope>
    <source>
        <strain evidence="1">ECLA1</strain>
    </source>
</reference>
<evidence type="ECO:0000313" key="2">
    <source>
        <dbReference type="Proteomes" id="UP001283361"/>
    </source>
</evidence>
<dbReference type="EMBL" id="JAWDGP010003757">
    <property type="protein sequence ID" value="KAK3771334.1"/>
    <property type="molecule type" value="Genomic_DNA"/>
</dbReference>